<dbReference type="Gene3D" id="3.30.70.1290">
    <property type="entry name" value="Transposase IS200-like"/>
    <property type="match status" value="1"/>
</dbReference>
<dbReference type="Proteomes" id="UP000592294">
    <property type="component" value="Unassembled WGS sequence"/>
</dbReference>
<dbReference type="GO" id="GO:0006313">
    <property type="term" value="P:DNA transposition"/>
    <property type="evidence" value="ECO:0007669"/>
    <property type="project" value="InterPro"/>
</dbReference>
<sequence length="137" mass="15619">MSDNNDIRRGRHCVFAMHVHLVFVTKYRRQVFDGEAVASLRAIFAKVCADFEARLVEMDGEDDHVHLLVEYPPKVAVSALVNSLKGVSSRLLRQERPDLQRRYWKGVLWSPSYFASSCGGAPIAIVRQYIEQQQTPT</sequence>
<dbReference type="NCBIfam" id="NF033573">
    <property type="entry name" value="transpos_IS200"/>
    <property type="match status" value="1"/>
</dbReference>
<keyword evidence="3" id="KW-1185">Reference proteome</keyword>
<evidence type="ECO:0000259" key="1">
    <source>
        <dbReference type="SMART" id="SM01321"/>
    </source>
</evidence>
<dbReference type="Pfam" id="PF01797">
    <property type="entry name" value="Y1_Tnp"/>
    <property type="match status" value="1"/>
</dbReference>
<dbReference type="AlphaFoldDB" id="A0A850RH13"/>
<dbReference type="SMART" id="SM01321">
    <property type="entry name" value="Y1_Tnp"/>
    <property type="match status" value="1"/>
</dbReference>
<organism evidence="2 3">
    <name type="scientific">Allochromatium humboldtianum</name>
    <dbReference type="NCBI Taxonomy" id="504901"/>
    <lineage>
        <taxon>Bacteria</taxon>
        <taxon>Pseudomonadati</taxon>
        <taxon>Pseudomonadota</taxon>
        <taxon>Gammaproteobacteria</taxon>
        <taxon>Chromatiales</taxon>
        <taxon>Chromatiaceae</taxon>
        <taxon>Allochromatium</taxon>
    </lineage>
</organism>
<gene>
    <name evidence="2" type="primary">tnpA</name>
    <name evidence="2" type="ORF">HW932_03820</name>
</gene>
<evidence type="ECO:0000313" key="2">
    <source>
        <dbReference type="EMBL" id="NVZ08383.1"/>
    </source>
</evidence>
<name>A0A850RH13_9GAMM</name>
<feature type="domain" description="Transposase IS200-like" evidence="1">
    <location>
        <begin position="14"/>
        <end position="133"/>
    </location>
</feature>
<protein>
    <submittedName>
        <fullName evidence="2">IS200/IS605 family transposase</fullName>
    </submittedName>
</protein>
<accession>A0A850RH13</accession>
<dbReference type="InterPro" id="IPR036515">
    <property type="entry name" value="Transposase_17_sf"/>
</dbReference>
<dbReference type="GO" id="GO:0003677">
    <property type="term" value="F:DNA binding"/>
    <property type="evidence" value="ECO:0007669"/>
    <property type="project" value="InterPro"/>
</dbReference>
<dbReference type="EMBL" id="JABZEO010000002">
    <property type="protein sequence ID" value="NVZ08383.1"/>
    <property type="molecule type" value="Genomic_DNA"/>
</dbReference>
<comment type="caution">
    <text evidence="2">The sequence shown here is derived from an EMBL/GenBank/DDBJ whole genome shotgun (WGS) entry which is preliminary data.</text>
</comment>
<dbReference type="PANTHER" id="PTHR33360">
    <property type="entry name" value="TRANSPOSASE FOR INSERTION SEQUENCE ELEMENT IS200"/>
    <property type="match status" value="1"/>
</dbReference>
<proteinExistence type="predicted"/>
<dbReference type="InterPro" id="IPR002686">
    <property type="entry name" value="Transposase_17"/>
</dbReference>
<dbReference type="RefSeq" id="WP_176975162.1">
    <property type="nucleotide sequence ID" value="NZ_JABZEO010000002.1"/>
</dbReference>
<dbReference type="GO" id="GO:0004803">
    <property type="term" value="F:transposase activity"/>
    <property type="evidence" value="ECO:0007669"/>
    <property type="project" value="InterPro"/>
</dbReference>
<dbReference type="SUPFAM" id="SSF143422">
    <property type="entry name" value="Transposase IS200-like"/>
    <property type="match status" value="1"/>
</dbReference>
<evidence type="ECO:0000313" key="3">
    <source>
        <dbReference type="Proteomes" id="UP000592294"/>
    </source>
</evidence>
<reference evidence="2 3" key="1">
    <citation type="submission" date="2020-06" db="EMBL/GenBank/DDBJ databases">
        <title>Whole-genome sequence of Allochromatium humboldtianum DSM 21881, type strain.</title>
        <authorList>
            <person name="Kyndt J.A."/>
            <person name="Meyer T.E."/>
        </authorList>
    </citation>
    <scope>NUCLEOTIDE SEQUENCE [LARGE SCALE GENOMIC DNA]</scope>
    <source>
        <strain evidence="2 3">DSM 21881</strain>
    </source>
</reference>
<dbReference type="PANTHER" id="PTHR33360:SF2">
    <property type="entry name" value="TRANSPOSASE FOR INSERTION SEQUENCE ELEMENT IS200"/>
    <property type="match status" value="1"/>
</dbReference>